<feature type="domain" description="NADH:ubiquinone oxidoreductase intermediate-associated protein 30" evidence="2">
    <location>
        <begin position="26"/>
        <end position="165"/>
    </location>
</feature>
<reference evidence="3" key="1">
    <citation type="submission" date="2020-10" db="EMBL/GenBank/DDBJ databases">
        <title>Microbiome of the Black Sea water column analyzed by genome centric metagenomics.</title>
        <authorList>
            <person name="Cabello-Yeves P.J."/>
            <person name="Callieri C."/>
            <person name="Picazo A."/>
            <person name="Mehrshad M."/>
            <person name="Haro-Moreno J.M."/>
            <person name="Roda-Garcia J."/>
            <person name="Dzembekova N."/>
            <person name="Slabakova V."/>
            <person name="Slabakova N."/>
            <person name="Moncheva S."/>
            <person name="Rodriguez-Valera F."/>
        </authorList>
    </citation>
    <scope>NUCLEOTIDE SEQUENCE</scope>
    <source>
        <strain evidence="3">BS307-5m-G49</strain>
    </source>
</reference>
<dbReference type="InterPro" id="IPR039131">
    <property type="entry name" value="NDUFAF1"/>
</dbReference>
<dbReference type="InterPro" id="IPR013857">
    <property type="entry name" value="NADH-UbQ_OxRdtase-assoc_prot30"/>
</dbReference>
<dbReference type="Pfam" id="PF08547">
    <property type="entry name" value="CIA30"/>
    <property type="match status" value="1"/>
</dbReference>
<dbReference type="Gene3D" id="2.60.120.430">
    <property type="entry name" value="Galactose-binding lectin"/>
    <property type="match status" value="1"/>
</dbReference>
<accession>A0A937HW88</accession>
<dbReference type="AlphaFoldDB" id="A0A937HW88"/>
<name>A0A937HW88_9GAMM</name>
<dbReference type="Proteomes" id="UP000744438">
    <property type="component" value="Unassembled WGS sequence"/>
</dbReference>
<gene>
    <name evidence="3" type="ORF">ISQ63_02415</name>
</gene>
<comment type="caution">
    <text evidence="3">The sequence shown here is derived from an EMBL/GenBank/DDBJ whole genome shotgun (WGS) entry which is preliminary data.</text>
</comment>
<protein>
    <submittedName>
        <fullName evidence="3">CIA30 family protein</fullName>
    </submittedName>
</protein>
<evidence type="ECO:0000313" key="4">
    <source>
        <dbReference type="Proteomes" id="UP000744438"/>
    </source>
</evidence>
<evidence type="ECO:0000259" key="2">
    <source>
        <dbReference type="Pfam" id="PF08547"/>
    </source>
</evidence>
<dbReference type="EMBL" id="JADHQC010000009">
    <property type="protein sequence ID" value="MBL6811720.1"/>
    <property type="molecule type" value="Genomic_DNA"/>
</dbReference>
<organism evidence="3 4">
    <name type="scientific">SAR86 cluster bacterium</name>
    <dbReference type="NCBI Taxonomy" id="2030880"/>
    <lineage>
        <taxon>Bacteria</taxon>
        <taxon>Pseudomonadati</taxon>
        <taxon>Pseudomonadota</taxon>
        <taxon>Gammaproteobacteria</taxon>
        <taxon>SAR86 cluster</taxon>
    </lineage>
</organism>
<dbReference type="InterPro" id="IPR008979">
    <property type="entry name" value="Galactose-bd-like_sf"/>
</dbReference>
<sequence length="180" mass="20880">MLKHFLLIVLSFNMLSFEILPKKNIDIDAWRFVKDQVMGGKSDGSMTLKQSKNENFDFISAQGNVSTDGGGFLMFRKEIDANNLSDFSRVKFKARGNNEKYFIHIKTRGSIFPWVRYLGEFEVSNEWQDFEIEFTEFIRYSNKSPKKRNLNPNKIKLIGVEASGRDFDMDIDIASMSFSK</sequence>
<dbReference type="PANTHER" id="PTHR13194:SF19">
    <property type="entry name" value="NAD(P)-BINDING ROSSMANN-FOLD SUPERFAMILY PROTEIN"/>
    <property type="match status" value="1"/>
</dbReference>
<dbReference type="SUPFAM" id="SSF49785">
    <property type="entry name" value="Galactose-binding domain-like"/>
    <property type="match status" value="1"/>
</dbReference>
<proteinExistence type="inferred from homology"/>
<comment type="similarity">
    <text evidence="1">Belongs to the CIA30 family.</text>
</comment>
<dbReference type="PANTHER" id="PTHR13194">
    <property type="entry name" value="COMPLEX I INTERMEDIATE-ASSOCIATED PROTEIN 30"/>
    <property type="match status" value="1"/>
</dbReference>
<evidence type="ECO:0000256" key="1">
    <source>
        <dbReference type="ARBA" id="ARBA00007884"/>
    </source>
</evidence>
<evidence type="ECO:0000313" key="3">
    <source>
        <dbReference type="EMBL" id="MBL6811720.1"/>
    </source>
</evidence>